<dbReference type="RefSeq" id="WP_048164952.1">
    <property type="nucleotide sequence ID" value="NZ_CP006019.1"/>
</dbReference>
<dbReference type="InterPro" id="IPR026286">
    <property type="entry name" value="MaiA/AMDase"/>
</dbReference>
<dbReference type="KEGG" id="ppac:PAP_04900"/>
<dbReference type="Proteomes" id="UP000027981">
    <property type="component" value="Chromosome"/>
</dbReference>
<dbReference type="STRING" id="1343739.PAP_04900"/>
<dbReference type="Gene3D" id="3.40.50.12500">
    <property type="match status" value="1"/>
</dbReference>
<dbReference type="EMBL" id="CP006019">
    <property type="protein sequence ID" value="AIF69391.1"/>
    <property type="molecule type" value="Genomic_DNA"/>
</dbReference>
<reference evidence="2" key="1">
    <citation type="submission" date="2013-06" db="EMBL/GenBank/DDBJ databases">
        <title>Complete Genome Sequence of Hyperthermophilic Palaeococcus pacificus DY20341T, Isolated from a Deep-Sea Hydrothermal Sediments.</title>
        <authorList>
            <person name="Zeng X."/>
            <person name="Shao Z."/>
        </authorList>
    </citation>
    <scope>NUCLEOTIDE SEQUENCE [LARGE SCALE GENOMIC DNA]</scope>
    <source>
        <strain evidence="2">DY20341</strain>
    </source>
</reference>
<dbReference type="PANTHER" id="PTHR40267">
    <property type="entry name" value="BLR3294 PROTEIN"/>
    <property type="match status" value="1"/>
</dbReference>
<sequence>MYGWRGRIGLIVPSSNTTMEMELYSALPEGVSLHVARMPLKEVTEEELLKMSALAVDSAKLLKDANVDLILYGCTSGSFIGGKDFESELEEKIESEVNVPVVTTSAAVLEALSALDAQRVIVLTPYTDEINEREREFLEANDFEVLDIRGMGITDNTKIGKMEPYEAYRLAKAMFMDEADALFISCTNFRTFEIIEALEEDLGIPVVTSNQASLWLALRELEVRESIPWLGELLREY</sequence>
<dbReference type="eggNOG" id="arCOG02004">
    <property type="taxonomic scope" value="Archaea"/>
</dbReference>
<evidence type="ECO:0000313" key="1">
    <source>
        <dbReference type="EMBL" id="AIF69391.1"/>
    </source>
</evidence>
<dbReference type="GeneID" id="24842103"/>
<dbReference type="AlphaFoldDB" id="A0A075LTE0"/>
<evidence type="ECO:0000313" key="2">
    <source>
        <dbReference type="Proteomes" id="UP000027981"/>
    </source>
</evidence>
<name>A0A075LTE0_9EURY</name>
<proteinExistence type="predicted"/>
<keyword evidence="1" id="KW-0413">Isomerase</keyword>
<keyword evidence="2" id="KW-1185">Reference proteome</keyword>
<dbReference type="Pfam" id="PF17645">
    <property type="entry name" value="Amdase"/>
    <property type="match status" value="1"/>
</dbReference>
<dbReference type="PANTHER" id="PTHR40267:SF1">
    <property type="entry name" value="BLR3294 PROTEIN"/>
    <property type="match status" value="1"/>
</dbReference>
<protein>
    <submittedName>
        <fullName evidence="1">Maleate cis-trans isomerase</fullName>
    </submittedName>
</protein>
<organism evidence="1 2">
    <name type="scientific">Palaeococcus pacificus DY20341</name>
    <dbReference type="NCBI Taxonomy" id="1343739"/>
    <lineage>
        <taxon>Archaea</taxon>
        <taxon>Methanobacteriati</taxon>
        <taxon>Methanobacteriota</taxon>
        <taxon>Thermococci</taxon>
        <taxon>Thermococcales</taxon>
        <taxon>Thermococcaceae</taxon>
        <taxon>Palaeococcus</taxon>
    </lineage>
</organism>
<reference evidence="1 2" key="2">
    <citation type="journal article" date="2015" name="Genome Announc.">
        <title>Complete Genome Sequence of Hyperthermophilic Piezophilic Archaeon Palaeococcus pacificus DY20341T, Isolated from Deep-Sea Hydrothermal Sediments.</title>
        <authorList>
            <person name="Zeng X."/>
            <person name="Jebbar M."/>
            <person name="Shao Z."/>
        </authorList>
    </citation>
    <scope>NUCLEOTIDE SEQUENCE [LARGE SCALE GENOMIC DNA]</scope>
    <source>
        <strain evidence="1 2">DY20341</strain>
    </source>
</reference>
<dbReference type="GO" id="GO:0016853">
    <property type="term" value="F:isomerase activity"/>
    <property type="evidence" value="ECO:0007669"/>
    <property type="project" value="UniProtKB-KW"/>
</dbReference>
<dbReference type="InterPro" id="IPR053714">
    <property type="entry name" value="Iso_Racemase_Enz_sf"/>
</dbReference>
<dbReference type="HOGENOM" id="CLU_068086_5_1_2"/>
<dbReference type="OrthoDB" id="41425at2157"/>
<dbReference type="PIRSF" id="PIRSF015736">
    <property type="entry name" value="MI"/>
    <property type="match status" value="1"/>
</dbReference>
<gene>
    <name evidence="1" type="ORF">PAP_04900</name>
</gene>
<accession>A0A075LTE0</accession>